<dbReference type="EMBL" id="BDIP01000277">
    <property type="protein sequence ID" value="GIQ80949.1"/>
    <property type="molecule type" value="Genomic_DNA"/>
</dbReference>
<dbReference type="AlphaFoldDB" id="A0A9K3CPI1"/>
<name>A0A9K3CPI1_9EUKA</name>
<dbReference type="SUPFAM" id="SSF117281">
    <property type="entry name" value="Kelch motif"/>
    <property type="match status" value="1"/>
</dbReference>
<gene>
    <name evidence="1" type="ORF">KIPB_001832</name>
</gene>
<organism evidence="1 2">
    <name type="scientific">Kipferlia bialata</name>
    <dbReference type="NCBI Taxonomy" id="797122"/>
    <lineage>
        <taxon>Eukaryota</taxon>
        <taxon>Metamonada</taxon>
        <taxon>Carpediemonas-like organisms</taxon>
        <taxon>Kipferlia</taxon>
    </lineage>
</organism>
<proteinExistence type="predicted"/>
<evidence type="ECO:0000313" key="1">
    <source>
        <dbReference type="EMBL" id="GIQ80949.1"/>
    </source>
</evidence>
<accession>A0A9K3CPI1</accession>
<evidence type="ECO:0000313" key="2">
    <source>
        <dbReference type="Proteomes" id="UP000265618"/>
    </source>
</evidence>
<dbReference type="Gene3D" id="2.120.10.80">
    <property type="entry name" value="Kelch-type beta propeller"/>
    <property type="match status" value="1"/>
</dbReference>
<protein>
    <submittedName>
        <fullName evidence="1">Uncharacterized protein</fullName>
    </submittedName>
</protein>
<sequence>MPLSGECAAAVDMPYRPLLACTLEHDAVSETLSPQWVEAGEVTRFVPSEITVQLVQLSPSLVFCFDTYVATDGERVDSPRFLCVCPELQSLGARHLVWAAAEGTAISAMLSLIRQPHLMYLLTAVAGGGYVCPGEQLEKVRERVSSMGHLCSDIAAIQPCLNAAWEAGVALRQLHTASSLPWAWQSVIETACAYSPPLRESVSLVAYHSLRDLLRSAPSCPASYSSVYQVLAAVQELIPLLGDSADMVNTMQSITNWLSEYVSPESHSPTVTLNRCHELRMATDIASSLVRGAVVQPELSCISDTITLVSGAHNAVAQADVLWYYRAAMKHRSERERQPETERVLATLCDKLTSICTASYVLLSSDYSLGECETQVVPALCDCVCRHPALLDMCVHLIPTITYSITLYCVEVPRLKYRHMLTLLLRAPVRNGGLSVTVIPHESDAMGEALAAEWSHHLSKALCVRSREVTRLASHAASVFGIPVSRKKSRRSSRTWAIESPRHPADYFAHRMLPLFGSLRTMEGRQRTGSHHGLTAKPSVNCSRTSRWCGDSAVTLRIGHNTALLLCHTGGAVEEDETLMYVLELCANSLTWRRLPCHLSLGADSVFNAIVYGGQVFVVYGKRSREKRDNMGVIYSASLRVWDIATETWSTETSRVAVGLTLQPSALMLDEGRVMAECYMTPEEDHTNVWCYNLDTGIETILPSIYQSRGHVFLDNHPKDSVHAGCLHQMMSALRATGGHEDTYITYLPALGSILTWQEQGIHDDTGGCRNIVNCDIVQQWDPVTEELRLLVRSRFAYLRHVTFGIWSPRLRSAVVLSYAEEPRTSVPRLVLLIWERHYPRVVTVYPGGTLLYGAGL</sequence>
<comment type="caution">
    <text evidence="1">The sequence shown here is derived from an EMBL/GenBank/DDBJ whole genome shotgun (WGS) entry which is preliminary data.</text>
</comment>
<dbReference type="InterPro" id="IPR015915">
    <property type="entry name" value="Kelch-typ_b-propeller"/>
</dbReference>
<dbReference type="Proteomes" id="UP000265618">
    <property type="component" value="Unassembled WGS sequence"/>
</dbReference>
<reference evidence="1 2" key="1">
    <citation type="journal article" date="2018" name="PLoS ONE">
        <title>The draft genome of Kipferlia bialata reveals reductive genome evolution in fornicate parasites.</title>
        <authorList>
            <person name="Tanifuji G."/>
            <person name="Takabayashi S."/>
            <person name="Kume K."/>
            <person name="Takagi M."/>
            <person name="Nakayama T."/>
            <person name="Kamikawa R."/>
            <person name="Inagaki Y."/>
            <person name="Hashimoto T."/>
        </authorList>
    </citation>
    <scope>NUCLEOTIDE SEQUENCE [LARGE SCALE GENOMIC DNA]</scope>
    <source>
        <strain evidence="1">NY0173</strain>
    </source>
</reference>
<keyword evidence="2" id="KW-1185">Reference proteome</keyword>